<feature type="transmembrane region" description="Helical" evidence="6">
    <location>
        <begin position="177"/>
        <end position="199"/>
    </location>
</feature>
<dbReference type="KEGG" id="fcy:FRACYDRAFT_197647"/>
<keyword evidence="4 6" id="KW-1133">Transmembrane helix</keyword>
<protein>
    <submittedName>
        <fullName evidence="8">MFS family transporter: metabolite</fullName>
    </submittedName>
</protein>
<reference evidence="8 9" key="1">
    <citation type="submission" date="2016-09" db="EMBL/GenBank/DDBJ databases">
        <title>Extensive genetic diversity and differential bi-allelic expression allows diatom success in the polar Southern Ocean.</title>
        <authorList>
            <consortium name="DOE Joint Genome Institute"/>
            <person name="Mock T."/>
            <person name="Otillar R.P."/>
            <person name="Strauss J."/>
            <person name="Dupont C."/>
            <person name="Frickenhaus S."/>
            <person name="Maumus F."/>
            <person name="Mcmullan M."/>
            <person name="Sanges R."/>
            <person name="Schmutz J."/>
            <person name="Toseland A."/>
            <person name="Valas R."/>
            <person name="Veluchamy A."/>
            <person name="Ward B.J."/>
            <person name="Allen A."/>
            <person name="Barry K."/>
            <person name="Falciatore A."/>
            <person name="Ferrante M."/>
            <person name="Fortunato A.E."/>
            <person name="Gloeckner G."/>
            <person name="Gruber A."/>
            <person name="Hipkin R."/>
            <person name="Janech M."/>
            <person name="Kroth P."/>
            <person name="Leese F."/>
            <person name="Lindquist E."/>
            <person name="Lyon B.R."/>
            <person name="Martin J."/>
            <person name="Mayer C."/>
            <person name="Parker M."/>
            <person name="Quesneville H."/>
            <person name="Raymond J."/>
            <person name="Uhlig C."/>
            <person name="Valentin K.U."/>
            <person name="Worden A.Z."/>
            <person name="Armbrust E.V."/>
            <person name="Bowler C."/>
            <person name="Green B."/>
            <person name="Moulton V."/>
            <person name="Van Oosterhout C."/>
            <person name="Grigoriev I."/>
        </authorList>
    </citation>
    <scope>NUCLEOTIDE SEQUENCE [LARGE SCALE GENOMIC DNA]</scope>
    <source>
        <strain evidence="8 9">CCMP1102</strain>
    </source>
</reference>
<dbReference type="InterPro" id="IPR020846">
    <property type="entry name" value="MFS_dom"/>
</dbReference>
<gene>
    <name evidence="8" type="ORF">FRACYDRAFT_197647</name>
</gene>
<evidence type="ECO:0000256" key="5">
    <source>
        <dbReference type="ARBA" id="ARBA00023136"/>
    </source>
</evidence>
<feature type="domain" description="Major facilitator superfamily (MFS) profile" evidence="7">
    <location>
        <begin position="20"/>
        <end position="436"/>
    </location>
</feature>
<accession>A0A1E7ENH1</accession>
<dbReference type="InterPro" id="IPR011701">
    <property type="entry name" value="MFS"/>
</dbReference>
<dbReference type="Proteomes" id="UP000095751">
    <property type="component" value="Unassembled WGS sequence"/>
</dbReference>
<feature type="transmembrane region" description="Helical" evidence="6">
    <location>
        <begin position="91"/>
        <end position="108"/>
    </location>
</feature>
<dbReference type="EMBL" id="KV784386">
    <property type="protein sequence ID" value="OEU07405.1"/>
    <property type="molecule type" value="Genomic_DNA"/>
</dbReference>
<evidence type="ECO:0000256" key="6">
    <source>
        <dbReference type="SAM" id="Phobius"/>
    </source>
</evidence>
<keyword evidence="3 6" id="KW-0812">Transmembrane</keyword>
<organism evidence="8 9">
    <name type="scientific">Fragilariopsis cylindrus CCMP1102</name>
    <dbReference type="NCBI Taxonomy" id="635003"/>
    <lineage>
        <taxon>Eukaryota</taxon>
        <taxon>Sar</taxon>
        <taxon>Stramenopiles</taxon>
        <taxon>Ochrophyta</taxon>
        <taxon>Bacillariophyta</taxon>
        <taxon>Bacillariophyceae</taxon>
        <taxon>Bacillariophycidae</taxon>
        <taxon>Bacillariales</taxon>
        <taxon>Bacillariaceae</taxon>
        <taxon>Fragilariopsis</taxon>
    </lineage>
</organism>
<dbReference type="SUPFAM" id="SSF103473">
    <property type="entry name" value="MFS general substrate transporter"/>
    <property type="match status" value="1"/>
</dbReference>
<dbReference type="Pfam" id="PF07690">
    <property type="entry name" value="MFS_1"/>
    <property type="match status" value="1"/>
</dbReference>
<proteinExistence type="predicted"/>
<dbReference type="InterPro" id="IPR050189">
    <property type="entry name" value="MFS_Efflux_Transporters"/>
</dbReference>
<keyword evidence="5 6" id="KW-0472">Membrane</keyword>
<feature type="transmembrane region" description="Helical" evidence="6">
    <location>
        <begin position="149"/>
        <end position="171"/>
    </location>
</feature>
<keyword evidence="2" id="KW-1003">Cell membrane</keyword>
<feature type="transmembrane region" description="Helical" evidence="6">
    <location>
        <begin position="114"/>
        <end position="137"/>
    </location>
</feature>
<feature type="transmembrane region" description="Helical" evidence="6">
    <location>
        <begin position="407"/>
        <end position="430"/>
    </location>
</feature>
<dbReference type="GO" id="GO:0022857">
    <property type="term" value="F:transmembrane transporter activity"/>
    <property type="evidence" value="ECO:0007669"/>
    <property type="project" value="InterPro"/>
</dbReference>
<evidence type="ECO:0000256" key="3">
    <source>
        <dbReference type="ARBA" id="ARBA00022692"/>
    </source>
</evidence>
<dbReference type="OrthoDB" id="440755at2759"/>
<feature type="transmembrane region" description="Helical" evidence="6">
    <location>
        <begin position="309"/>
        <end position="329"/>
    </location>
</feature>
<dbReference type="AlphaFoldDB" id="A0A1E7ENH1"/>
<evidence type="ECO:0000259" key="7">
    <source>
        <dbReference type="PROSITE" id="PS50850"/>
    </source>
</evidence>
<dbReference type="PROSITE" id="PS50850">
    <property type="entry name" value="MFS"/>
    <property type="match status" value="1"/>
</dbReference>
<evidence type="ECO:0000313" key="8">
    <source>
        <dbReference type="EMBL" id="OEU07405.1"/>
    </source>
</evidence>
<dbReference type="InParanoid" id="A0A1E7ENH1"/>
<evidence type="ECO:0000313" key="9">
    <source>
        <dbReference type="Proteomes" id="UP000095751"/>
    </source>
</evidence>
<evidence type="ECO:0000256" key="2">
    <source>
        <dbReference type="ARBA" id="ARBA00022475"/>
    </source>
</evidence>
<evidence type="ECO:0000256" key="1">
    <source>
        <dbReference type="ARBA" id="ARBA00004651"/>
    </source>
</evidence>
<name>A0A1E7ENH1_9STRA</name>
<dbReference type="PANTHER" id="PTHR43124">
    <property type="entry name" value="PURINE EFFLUX PUMP PBUE"/>
    <property type="match status" value="1"/>
</dbReference>
<dbReference type="GO" id="GO:0005886">
    <property type="term" value="C:plasma membrane"/>
    <property type="evidence" value="ECO:0007669"/>
    <property type="project" value="UniProtKB-SubCell"/>
</dbReference>
<keyword evidence="9" id="KW-1185">Reference proteome</keyword>
<dbReference type="Gene3D" id="1.20.1250.20">
    <property type="entry name" value="MFS general substrate transporter like domains"/>
    <property type="match status" value="1"/>
</dbReference>
<evidence type="ECO:0000256" key="4">
    <source>
        <dbReference type="ARBA" id="ARBA00022989"/>
    </source>
</evidence>
<dbReference type="InterPro" id="IPR036259">
    <property type="entry name" value="MFS_trans_sf"/>
</dbReference>
<feature type="transmembrane region" description="Helical" evidence="6">
    <location>
        <begin position="235"/>
        <end position="257"/>
    </location>
</feature>
<feature type="transmembrane region" description="Helical" evidence="6">
    <location>
        <begin position="277"/>
        <end position="297"/>
    </location>
</feature>
<dbReference type="PANTHER" id="PTHR43124:SF3">
    <property type="entry name" value="CHLORAMPHENICOL EFFLUX PUMP RV0191"/>
    <property type="match status" value="1"/>
</dbReference>
<comment type="subcellular location">
    <subcellularLocation>
        <location evidence="1">Cell membrane</location>
        <topology evidence="1">Multi-pass membrane protein</topology>
    </subcellularLocation>
</comment>
<feature type="transmembrane region" description="Helical" evidence="6">
    <location>
        <begin position="64"/>
        <end position="84"/>
    </location>
</feature>
<sequence length="443" mass="48105">MKSCSTTKKKKKKYSSHRWALGLFSITTVLLFADQNLMSPNLTTIADEFDMDDEERDRKLGGDISLAFFLLGAPASFVVGMLADTQDRSKVFGWTVFIGEMACFLTYFVRSYNQLYICRAVTGFSIGGALPVIYSVLGDLYSAEDRHVVSAIVSIGMGAGISVGQGVAGFLGPIYGWRLPFLVISVPALFCAALVFFTVKDPERGTMEQTAECFYENSNRSIPAWKYHLRTILNLLKTPTVALSLFQGAPGCVPWGIINTFLNDYLSENRGFSVQGATTILMCFSTGVALGIITGGAGGRALYKIDIRLPALFAGGTAIMACFPLWFLINGINSTTPYYITILSAIVAGFGSGPTGPIIKATLTNVTLPNTRGKAFALFNVFDDVGKGLGPYFVSLLIVKFGGRTRAFNIGVSFWILCGLANLVIFFTVVRDEQRVQTALQRS</sequence>